<dbReference type="GO" id="GO:0046052">
    <property type="term" value="P:UTP catabolic process"/>
    <property type="evidence" value="ECO:0007669"/>
    <property type="project" value="TreeGrafter"/>
</dbReference>
<feature type="domain" description="NTP pyrophosphohydrolase MazG-like" evidence="1">
    <location>
        <begin position="94"/>
        <end position="167"/>
    </location>
</feature>
<reference evidence="2 3" key="1">
    <citation type="journal article" date="2019" name="Nat. Microbiol.">
        <title>Mediterranean grassland soil C-N compound turnover is dependent on rainfall and depth, and is mediated by genomically divergent microorganisms.</title>
        <authorList>
            <person name="Diamond S."/>
            <person name="Andeer P.F."/>
            <person name="Li Z."/>
            <person name="Crits-Christoph A."/>
            <person name="Burstein D."/>
            <person name="Anantharaman K."/>
            <person name="Lane K.R."/>
            <person name="Thomas B.C."/>
            <person name="Pan C."/>
            <person name="Northen T.R."/>
            <person name="Banfield J.F."/>
        </authorList>
    </citation>
    <scope>NUCLEOTIDE SEQUENCE [LARGE SCALE GENOMIC DNA]</scope>
    <source>
        <strain evidence="2">WS_6</strain>
    </source>
</reference>
<dbReference type="NCBIfam" id="NF007113">
    <property type="entry name" value="PRK09562.1"/>
    <property type="match status" value="1"/>
</dbReference>
<dbReference type="GO" id="GO:0046047">
    <property type="term" value="P:TTP catabolic process"/>
    <property type="evidence" value="ECO:0007669"/>
    <property type="project" value="TreeGrafter"/>
</dbReference>
<gene>
    <name evidence="2" type="primary">mazG</name>
    <name evidence="2" type="ORF">E6K76_00415</name>
</gene>
<dbReference type="PANTHER" id="PTHR30522">
    <property type="entry name" value="NUCLEOSIDE TRIPHOSPHATE PYROPHOSPHOHYDROLASE"/>
    <property type="match status" value="1"/>
</dbReference>
<dbReference type="EMBL" id="VBOW01000005">
    <property type="protein sequence ID" value="TMQ60915.1"/>
    <property type="molecule type" value="Genomic_DNA"/>
</dbReference>
<dbReference type="PANTHER" id="PTHR30522:SF0">
    <property type="entry name" value="NUCLEOSIDE TRIPHOSPHATE PYROPHOSPHOHYDROLASE"/>
    <property type="match status" value="1"/>
</dbReference>
<dbReference type="GO" id="GO:0046076">
    <property type="term" value="P:dTTP catabolic process"/>
    <property type="evidence" value="ECO:0007669"/>
    <property type="project" value="TreeGrafter"/>
</dbReference>
<dbReference type="Proteomes" id="UP000316852">
    <property type="component" value="Unassembled WGS sequence"/>
</dbReference>
<dbReference type="NCBIfam" id="TIGR00444">
    <property type="entry name" value="mazG"/>
    <property type="match status" value="1"/>
</dbReference>
<evidence type="ECO:0000259" key="1">
    <source>
        <dbReference type="Pfam" id="PF03819"/>
    </source>
</evidence>
<accession>A0A538TB88</accession>
<dbReference type="CDD" id="cd11528">
    <property type="entry name" value="NTP-PPase_MazG_Nterm"/>
    <property type="match status" value="1"/>
</dbReference>
<dbReference type="CDD" id="cd11529">
    <property type="entry name" value="NTP-PPase_MazG_Cterm"/>
    <property type="match status" value="1"/>
</dbReference>
<dbReference type="GO" id="GO:0046061">
    <property type="term" value="P:dATP catabolic process"/>
    <property type="evidence" value="ECO:0007669"/>
    <property type="project" value="TreeGrafter"/>
</dbReference>
<dbReference type="InterPro" id="IPR004518">
    <property type="entry name" value="MazG-like_dom"/>
</dbReference>
<dbReference type="GO" id="GO:0046081">
    <property type="term" value="P:dUTP catabolic process"/>
    <property type="evidence" value="ECO:0007669"/>
    <property type="project" value="TreeGrafter"/>
</dbReference>
<sequence>MSPGLRRVTSTTGRATTQAAARARRAADAMSLGLRSRGAVDTGAPCHYTSRVSPIHSNPPPASDREEFAAAAAELLDLVRHLSGPEGCPWDREQSSKTLSPYLVEEAHEIGEAIARGDRAATGEELGDLLFLVVFLAVTFEREEGSKPAELIRQIIVKMIARHPHVFGERRDLDAQGVLRQWEEGKRREAGHESILGRSPERLPALLQAYRVQEKAASVGFDWQNVEGVVAKLREEIEETERAIRAGHPERVAEEIGDLLFAAVNLARFVRSDPEAHLILAVDKFRRRFDRVSELLHERGRSPQEAGLPELDRLWETVKLEEREKREPREKRRKRV</sequence>
<dbReference type="Gene3D" id="1.10.287.1080">
    <property type="entry name" value="MazG-like"/>
    <property type="match status" value="2"/>
</dbReference>
<dbReference type="Pfam" id="PF03819">
    <property type="entry name" value="MazG"/>
    <property type="match status" value="2"/>
</dbReference>
<dbReference type="InterPro" id="IPR048015">
    <property type="entry name" value="NTP-PPase_MazG-like_N"/>
</dbReference>
<evidence type="ECO:0000313" key="3">
    <source>
        <dbReference type="Proteomes" id="UP000316852"/>
    </source>
</evidence>
<name>A0A538TB88_UNCEI</name>
<dbReference type="EC" id="3.6.1.9" evidence="2"/>
<organism evidence="2 3">
    <name type="scientific">Eiseniibacteriota bacterium</name>
    <dbReference type="NCBI Taxonomy" id="2212470"/>
    <lineage>
        <taxon>Bacteria</taxon>
        <taxon>Candidatus Eiseniibacteriota</taxon>
    </lineage>
</organism>
<evidence type="ECO:0000313" key="2">
    <source>
        <dbReference type="EMBL" id="TMQ60915.1"/>
    </source>
</evidence>
<proteinExistence type="predicted"/>
<feature type="domain" description="NTP pyrophosphohydrolase MazG-like" evidence="1">
    <location>
        <begin position="224"/>
        <end position="288"/>
    </location>
</feature>
<dbReference type="InterPro" id="IPR011551">
    <property type="entry name" value="NTP_PyrPHydrolase_MazG"/>
</dbReference>
<dbReference type="InterPro" id="IPR048011">
    <property type="entry name" value="NTP-PPase_MazG-like_C"/>
</dbReference>
<dbReference type="AlphaFoldDB" id="A0A538TB88"/>
<keyword evidence="2" id="KW-0378">Hydrolase</keyword>
<comment type="caution">
    <text evidence="2">The sequence shown here is derived from an EMBL/GenBank/DDBJ whole genome shotgun (WGS) entry which is preliminary data.</text>
</comment>
<dbReference type="SUPFAM" id="SSF101386">
    <property type="entry name" value="all-alpha NTP pyrophosphatases"/>
    <property type="match status" value="2"/>
</dbReference>
<dbReference type="GO" id="GO:0047429">
    <property type="term" value="F:nucleoside triphosphate diphosphatase activity"/>
    <property type="evidence" value="ECO:0007669"/>
    <property type="project" value="UniProtKB-EC"/>
</dbReference>
<protein>
    <submittedName>
        <fullName evidence="2">Nucleoside triphosphate pyrophosphohydrolase</fullName>
        <ecNumber evidence="2">3.6.1.9</ecNumber>
    </submittedName>
</protein>
<dbReference type="GO" id="GO:0006203">
    <property type="term" value="P:dGTP catabolic process"/>
    <property type="evidence" value="ECO:0007669"/>
    <property type="project" value="TreeGrafter"/>
</dbReference>